<protein>
    <submittedName>
        <fullName evidence="2">Uncharacterized protein</fullName>
    </submittedName>
</protein>
<accession>A0A1Q2D1H2</accession>
<dbReference type="AlphaFoldDB" id="A0A1Q2D1H2"/>
<dbReference type="STRING" id="399497.BW733_16625"/>
<reference evidence="2 3" key="1">
    <citation type="journal article" date="2008" name="Int. J. Syst. Evol. Microbiol.">
        <title>Tessaracoccus flavescens sp. nov., isolated from marine sediment.</title>
        <authorList>
            <person name="Lee D.W."/>
            <person name="Lee S.D."/>
        </authorList>
    </citation>
    <scope>NUCLEOTIDE SEQUENCE [LARGE SCALE GENOMIC DNA]</scope>
    <source>
        <strain evidence="2 3">SST-39T</strain>
    </source>
</reference>
<evidence type="ECO:0000313" key="3">
    <source>
        <dbReference type="Proteomes" id="UP000188235"/>
    </source>
</evidence>
<dbReference type="EMBL" id="CP019607">
    <property type="protein sequence ID" value="AQP52202.1"/>
    <property type="molecule type" value="Genomic_DNA"/>
</dbReference>
<proteinExistence type="predicted"/>
<evidence type="ECO:0000313" key="2">
    <source>
        <dbReference type="EMBL" id="AQP52202.1"/>
    </source>
</evidence>
<gene>
    <name evidence="2" type="ORF">BW733_16625</name>
</gene>
<sequence length="119" mass="12877">MPWSHLALVGDRLLATMSSTNTFAPGNVVVVRDEEWLVTSVDESSDGAVLNAQGLSDLVRGHDAVFYPSLDRITLNDPRELGAQVGEVARVVAAAALRTGRTARHRSSRRSRAAEPDRL</sequence>
<feature type="region of interest" description="Disordered" evidence="1">
    <location>
        <begin position="100"/>
        <end position="119"/>
    </location>
</feature>
<organism evidence="2 3">
    <name type="scientific">Tessaracoccus flavescens</name>
    <dbReference type="NCBI Taxonomy" id="399497"/>
    <lineage>
        <taxon>Bacteria</taxon>
        <taxon>Bacillati</taxon>
        <taxon>Actinomycetota</taxon>
        <taxon>Actinomycetes</taxon>
        <taxon>Propionibacteriales</taxon>
        <taxon>Propionibacteriaceae</taxon>
        <taxon>Tessaracoccus</taxon>
    </lineage>
</organism>
<keyword evidence="3" id="KW-1185">Reference proteome</keyword>
<evidence type="ECO:0000256" key="1">
    <source>
        <dbReference type="SAM" id="MobiDB-lite"/>
    </source>
</evidence>
<dbReference type="Proteomes" id="UP000188235">
    <property type="component" value="Chromosome"/>
</dbReference>
<dbReference type="KEGG" id="tfa:BW733_16625"/>
<name>A0A1Q2D1H2_9ACTN</name>
<feature type="compositionally biased region" description="Basic residues" evidence="1">
    <location>
        <begin position="101"/>
        <end position="111"/>
    </location>
</feature>